<accession>A0ABP2J1Y4</accession>
<dbReference type="CDD" id="cd01310">
    <property type="entry name" value="TatD_DNAse"/>
    <property type="match status" value="1"/>
</dbReference>
<evidence type="ECO:0000313" key="2">
    <source>
        <dbReference type="Proteomes" id="UP000004431"/>
    </source>
</evidence>
<dbReference type="GO" id="GO:0016787">
    <property type="term" value="F:hydrolase activity"/>
    <property type="evidence" value="ECO:0007669"/>
    <property type="project" value="UniProtKB-KW"/>
</dbReference>
<dbReference type="EMBL" id="AEDQ01000018">
    <property type="protein sequence ID" value="EFL44109.1"/>
    <property type="molecule type" value="Genomic_DNA"/>
</dbReference>
<comment type="caution">
    <text evidence="1">The sequence shown here is derived from an EMBL/GenBank/DDBJ whole genome shotgun (WGS) entry which is preliminary data.</text>
</comment>
<proteinExistence type="predicted"/>
<keyword evidence="2" id="KW-1185">Reference proteome</keyword>
<name>A0ABP2J1Y4_9ACTN</name>
<dbReference type="Pfam" id="PF01026">
    <property type="entry name" value="TatD_DNase"/>
    <property type="match status" value="1"/>
</dbReference>
<sequence length="362" mass="38956">MHDKNLTQAACLYSDGTLFGTKHASAIVPAPVSACAPVCDTHTHMHCLSAITPASALARAAFAHVGMIVNPIDPVEDAALGFTSAEAISSWIERSCDDAREIVASVQAGLHMPAQKPAADVRTSCCEPYRAPYADMLFSHVFAMVGVHPYNAASLSPCIKQTIEAMCASPHVVGIGEIGIDEGPYNTCPLREQVHALRWQLACAREYNLPVELHIRDNVNDTSAHAHMCALDVIDEIGIPQAGCILHCFTSTYDVMQPFVERGCTIAFGGVSTFASAGYVRDALRACPPSQMVVETDAPYMAPVPLRGEECEPAYVVFTAAALADVRKTPALPAESVYRALWKNSCHLFIPHDETVRASYTE</sequence>
<keyword evidence="1" id="KW-0378">Hydrolase</keyword>
<gene>
    <name evidence="1" type="ORF">HMPREF9248_0272</name>
</gene>
<evidence type="ECO:0000313" key="1">
    <source>
        <dbReference type="EMBL" id="EFL44109.1"/>
    </source>
</evidence>
<dbReference type="Gene3D" id="3.20.20.140">
    <property type="entry name" value="Metal-dependent hydrolases"/>
    <property type="match status" value="1"/>
</dbReference>
<reference evidence="1 2" key="1">
    <citation type="submission" date="2010-08" db="EMBL/GenBank/DDBJ databases">
        <authorList>
            <person name="Durkin A.S."/>
            <person name="Madupu R."/>
            <person name="Torralba M."/>
            <person name="Gillis M."/>
            <person name="Methe B."/>
            <person name="Sutton G."/>
            <person name="Nelson K.E."/>
        </authorList>
    </citation>
    <scope>NUCLEOTIDE SEQUENCE [LARGE SCALE GENOMIC DNA]</scope>
    <source>
        <strain evidence="1 2">PB189-T1-4</strain>
    </source>
</reference>
<protein>
    <submittedName>
        <fullName evidence="1">Hydrolase, TatD family</fullName>
    </submittedName>
</protein>
<dbReference type="PANTHER" id="PTHR46124">
    <property type="entry name" value="D-AMINOACYL-TRNA DEACYLASE"/>
    <property type="match status" value="1"/>
</dbReference>
<dbReference type="Proteomes" id="UP000004431">
    <property type="component" value="Unassembled WGS sequence"/>
</dbReference>
<dbReference type="SUPFAM" id="SSF51556">
    <property type="entry name" value="Metallo-dependent hydrolases"/>
    <property type="match status" value="1"/>
</dbReference>
<dbReference type="InterPro" id="IPR001130">
    <property type="entry name" value="TatD-like"/>
</dbReference>
<dbReference type="RefSeq" id="WP_006304121.1">
    <property type="nucleotide sequence ID" value="NZ_AEDQ01000018.1"/>
</dbReference>
<organism evidence="1 2">
    <name type="scientific">Fannyhessea vaginae PB189-T1-4</name>
    <dbReference type="NCBI Taxonomy" id="866774"/>
    <lineage>
        <taxon>Bacteria</taxon>
        <taxon>Bacillati</taxon>
        <taxon>Actinomycetota</taxon>
        <taxon>Coriobacteriia</taxon>
        <taxon>Coriobacteriales</taxon>
        <taxon>Atopobiaceae</taxon>
        <taxon>Fannyhessea</taxon>
    </lineage>
</organism>
<dbReference type="PANTHER" id="PTHR46124:SF2">
    <property type="entry name" value="D-AMINOACYL-TRNA DEACYLASE"/>
    <property type="match status" value="1"/>
</dbReference>
<dbReference type="InterPro" id="IPR032466">
    <property type="entry name" value="Metal_Hydrolase"/>
</dbReference>